<keyword evidence="2" id="KW-1003">Cell membrane</keyword>
<evidence type="ECO:0000256" key="1">
    <source>
        <dbReference type="ARBA" id="ARBA00004651"/>
    </source>
</evidence>
<dbReference type="InterPro" id="IPR026022">
    <property type="entry name" value="PhoU_dom"/>
</dbReference>
<dbReference type="Pfam" id="PF02690">
    <property type="entry name" value="Na_Pi_cotrans"/>
    <property type="match status" value="1"/>
</dbReference>
<feature type="transmembrane region" description="Helical" evidence="6">
    <location>
        <begin position="51"/>
        <end position="80"/>
    </location>
</feature>
<keyword evidence="3 6" id="KW-0812">Transmembrane</keyword>
<evidence type="ECO:0000313" key="8">
    <source>
        <dbReference type="EMBL" id="ALS35796.1"/>
    </source>
</evidence>
<dbReference type="Pfam" id="PF01895">
    <property type="entry name" value="PhoU"/>
    <property type="match status" value="2"/>
</dbReference>
<keyword evidence="5 6" id="KW-0472">Membrane</keyword>
<proteinExistence type="predicted"/>
<keyword evidence="9" id="KW-1185">Reference proteome</keyword>
<evidence type="ECO:0000256" key="3">
    <source>
        <dbReference type="ARBA" id="ARBA00022692"/>
    </source>
</evidence>
<dbReference type="KEGG" id="erx:ATZ35_01060"/>
<evidence type="ECO:0000313" key="9">
    <source>
        <dbReference type="Proteomes" id="UP000067523"/>
    </source>
</evidence>
<dbReference type="NCBIfam" id="TIGR00704">
    <property type="entry name" value="NaPi_cotrn_rel"/>
    <property type="match status" value="1"/>
</dbReference>
<evidence type="ECO:0000259" key="7">
    <source>
        <dbReference type="Pfam" id="PF01895"/>
    </source>
</evidence>
<dbReference type="GO" id="GO:0005886">
    <property type="term" value="C:plasma membrane"/>
    <property type="evidence" value="ECO:0007669"/>
    <property type="project" value="UniProtKB-SubCell"/>
</dbReference>
<dbReference type="GO" id="GO:0005436">
    <property type="term" value="F:sodium:phosphate symporter activity"/>
    <property type="evidence" value="ECO:0007669"/>
    <property type="project" value="InterPro"/>
</dbReference>
<feature type="transmembrane region" description="Helical" evidence="6">
    <location>
        <begin position="282"/>
        <end position="301"/>
    </location>
</feature>
<dbReference type="EMBL" id="CP013655">
    <property type="protein sequence ID" value="ALS35796.1"/>
    <property type="molecule type" value="Genomic_DNA"/>
</dbReference>
<reference evidence="9" key="1">
    <citation type="submission" date="2015-12" db="EMBL/GenBank/DDBJ databases">
        <authorList>
            <person name="Lauer A."/>
            <person name="Humrighouse B."/>
            <person name="Loparev V."/>
            <person name="Shewmaker P.L."/>
            <person name="Whitney A.M."/>
            <person name="McLaughlin R.W."/>
        </authorList>
    </citation>
    <scope>NUCLEOTIDE SEQUENCE [LARGE SCALE GENOMIC DNA]</scope>
    <source>
        <strain evidence="9">LMG 26678</strain>
    </source>
</reference>
<comment type="subcellular location">
    <subcellularLocation>
        <location evidence="1">Cell membrane</location>
        <topology evidence="1">Multi-pass membrane protein</topology>
    </subcellularLocation>
</comment>
<evidence type="ECO:0000256" key="5">
    <source>
        <dbReference type="ARBA" id="ARBA00023136"/>
    </source>
</evidence>
<feature type="transmembrane region" description="Helical" evidence="6">
    <location>
        <begin position="100"/>
        <end position="124"/>
    </location>
</feature>
<name>A0A0U2VQW1_9ENTE</name>
<dbReference type="Proteomes" id="UP000067523">
    <property type="component" value="Chromosome"/>
</dbReference>
<sequence length="577" mass="63305">MSYQEILFPFLGGLGIFLFGMKYMGDGLQKSAGDSLREILNTFTSTPLRSVLAGLIVTAIIQSSSGTTVLTVGLVSVGFMSLRQAIGVIMGANVGTTVTAFIIGFNLSSYSLPIIGVGSILLFFFKRERVNNIGQIVFGFGCLFYGLKLMGEGMAPLSTLPQFADLMVNVSHHPILGVGIGTLLTMVLQSSSATIGILQQLYSQGSLAIGSVLPILFGDNIGTTITAVIAALGVSVAAKRTAASHVIFNLVGAIIFTTLLTPFTAVVVRISDVLNLKPAMQIAVAHGLFNVSNLLIQFWFIDKIELLVRKIIPGKDKSIDFKPSNLNESIIQNSAALALNQAKIELLQMGEYVLGAFEATKAYYEKQDTIDMENASQYETAINDIDNRLTEYLVQLSATELTLSESHEQTMMLELTKDLERIGDHCRNIIQNLNEAIHLEKKQKAKEKKAGKVSDRETLILYDEDVIELFEKVLKNIRDSLIVFENDDKEMAAHMLNREEQIDQMVKKLRKKYISIMNSGKGRAADGVLFIDTASNLERMSDRTIHMAKYVLGERYGTEEIVVDQSVNPVITVPIPE</sequence>
<dbReference type="InterPro" id="IPR003841">
    <property type="entry name" value="Na/Pi_transpt"/>
</dbReference>
<dbReference type="GO" id="GO:0044341">
    <property type="term" value="P:sodium-dependent phosphate transport"/>
    <property type="evidence" value="ECO:0007669"/>
    <property type="project" value="InterPro"/>
</dbReference>
<feature type="transmembrane region" description="Helical" evidence="6">
    <location>
        <begin position="246"/>
        <end position="270"/>
    </location>
</feature>
<keyword evidence="4 6" id="KW-1133">Transmembrane helix</keyword>
<feature type="transmembrane region" description="Helical" evidence="6">
    <location>
        <begin position="6"/>
        <end position="25"/>
    </location>
</feature>
<evidence type="ECO:0000256" key="6">
    <source>
        <dbReference type="SAM" id="Phobius"/>
    </source>
</evidence>
<dbReference type="PANTHER" id="PTHR10010:SF46">
    <property type="entry name" value="SODIUM-DEPENDENT PHOSPHATE TRANSPORT PROTEIN 2B"/>
    <property type="match status" value="1"/>
</dbReference>
<dbReference type="Gene3D" id="1.20.58.220">
    <property type="entry name" value="Phosphate transport system protein phou homolog 2, domain 2"/>
    <property type="match status" value="1"/>
</dbReference>
<evidence type="ECO:0000256" key="4">
    <source>
        <dbReference type="ARBA" id="ARBA00022989"/>
    </source>
</evidence>
<feature type="transmembrane region" description="Helical" evidence="6">
    <location>
        <begin position="210"/>
        <end position="234"/>
    </location>
</feature>
<dbReference type="InterPro" id="IPR004633">
    <property type="entry name" value="NaPi_cotrn-rel/YqeW-like"/>
</dbReference>
<feature type="domain" description="PhoU" evidence="7">
    <location>
        <begin position="467"/>
        <end position="551"/>
    </location>
</feature>
<feature type="transmembrane region" description="Helical" evidence="6">
    <location>
        <begin position="136"/>
        <end position="155"/>
    </location>
</feature>
<dbReference type="NCBIfam" id="NF037997">
    <property type="entry name" value="Na_Pi_symport"/>
    <property type="match status" value="1"/>
</dbReference>
<accession>A0A0U2VQW1</accession>
<dbReference type="PANTHER" id="PTHR10010">
    <property type="entry name" value="SOLUTE CARRIER FAMILY 34 SODIUM PHOSPHATE , MEMBER 2-RELATED"/>
    <property type="match status" value="1"/>
</dbReference>
<feature type="transmembrane region" description="Helical" evidence="6">
    <location>
        <begin position="175"/>
        <end position="198"/>
    </location>
</feature>
<gene>
    <name evidence="8" type="ORF">ATZ35_01060</name>
</gene>
<feature type="domain" description="PhoU" evidence="7">
    <location>
        <begin position="346"/>
        <end position="431"/>
    </location>
</feature>
<dbReference type="SUPFAM" id="SSF109755">
    <property type="entry name" value="PhoU-like"/>
    <property type="match status" value="1"/>
</dbReference>
<evidence type="ECO:0000256" key="2">
    <source>
        <dbReference type="ARBA" id="ARBA00022475"/>
    </source>
</evidence>
<protein>
    <submittedName>
        <fullName evidence="8">Sodium-dependent phosphate transporter</fullName>
    </submittedName>
</protein>
<dbReference type="AlphaFoldDB" id="A0A0U2VQW1"/>
<dbReference type="RefSeq" id="WP_208928644.1">
    <property type="nucleotide sequence ID" value="NZ_CP013655.1"/>
</dbReference>
<organism evidence="8 9">
    <name type="scientific">Enterococcus rotai</name>
    <dbReference type="NCBI Taxonomy" id="118060"/>
    <lineage>
        <taxon>Bacteria</taxon>
        <taxon>Bacillati</taxon>
        <taxon>Bacillota</taxon>
        <taxon>Bacilli</taxon>
        <taxon>Lactobacillales</taxon>
        <taxon>Enterococcaceae</taxon>
        <taxon>Enterococcus</taxon>
    </lineage>
</organism>
<dbReference type="InterPro" id="IPR038078">
    <property type="entry name" value="PhoU-like_sf"/>
</dbReference>